<dbReference type="AlphaFoldDB" id="A0A1I3DT78"/>
<dbReference type="EMBL" id="FOQE01000051">
    <property type="protein sequence ID" value="SFH89701.1"/>
    <property type="molecule type" value="Genomic_DNA"/>
</dbReference>
<feature type="transmembrane region" description="Helical" evidence="1">
    <location>
        <begin position="21"/>
        <end position="38"/>
    </location>
</feature>
<organism evidence="2 3">
    <name type="scientific">Pisciglobus halotolerans</name>
    <dbReference type="NCBI Taxonomy" id="745365"/>
    <lineage>
        <taxon>Bacteria</taxon>
        <taxon>Bacillati</taxon>
        <taxon>Bacillota</taxon>
        <taxon>Bacilli</taxon>
        <taxon>Lactobacillales</taxon>
        <taxon>Carnobacteriaceae</taxon>
    </lineage>
</organism>
<name>A0A1I3DT78_9LACT</name>
<evidence type="ECO:0000313" key="2">
    <source>
        <dbReference type="EMBL" id="SFH89701.1"/>
    </source>
</evidence>
<evidence type="ECO:0000313" key="3">
    <source>
        <dbReference type="Proteomes" id="UP000198668"/>
    </source>
</evidence>
<reference evidence="2 3" key="1">
    <citation type="submission" date="2016-10" db="EMBL/GenBank/DDBJ databases">
        <authorList>
            <person name="de Groot N.N."/>
        </authorList>
    </citation>
    <scope>NUCLEOTIDE SEQUENCE [LARGE SCALE GENOMIC DNA]</scope>
    <source>
        <strain evidence="2 3">DSM 27630</strain>
    </source>
</reference>
<gene>
    <name evidence="2" type="ORF">SAMN04489868_1517</name>
</gene>
<dbReference type="Proteomes" id="UP000198668">
    <property type="component" value="Unassembled WGS sequence"/>
</dbReference>
<keyword evidence="1" id="KW-1133">Transmembrane helix</keyword>
<keyword evidence="3" id="KW-1185">Reference proteome</keyword>
<protein>
    <recommendedName>
        <fullName evidence="4">Zn-finger containing protein</fullName>
    </recommendedName>
</protein>
<dbReference type="InterPro" id="IPR036280">
    <property type="entry name" value="Multihaem_cyt_sf"/>
</dbReference>
<evidence type="ECO:0008006" key="4">
    <source>
        <dbReference type="Google" id="ProtNLM"/>
    </source>
</evidence>
<proteinExistence type="predicted"/>
<keyword evidence="1" id="KW-0472">Membrane</keyword>
<sequence length="134" mass="16419">MRNMVLKFQRFMVGRYGLDKLSTTLLYSGLAIVLLFTIFRLPLISFIGWAAVIFSYYRIFSKQRTKRYQENQKFLAFKNQLTREWNKRRNRFYQRKSYKFYSCPNCHKELRVPRHKGKIKITCPRCHEQFIKKT</sequence>
<keyword evidence="1" id="KW-0812">Transmembrane</keyword>
<feature type="transmembrane region" description="Helical" evidence="1">
    <location>
        <begin position="44"/>
        <end position="60"/>
    </location>
</feature>
<dbReference type="RefSeq" id="WP_052181793.1">
    <property type="nucleotide sequence ID" value="NZ_FOQE01000051.1"/>
</dbReference>
<dbReference type="OrthoDB" id="3174166at2"/>
<accession>A0A1I3DT78</accession>
<evidence type="ECO:0000256" key="1">
    <source>
        <dbReference type="SAM" id="Phobius"/>
    </source>
</evidence>
<dbReference type="SUPFAM" id="SSF48695">
    <property type="entry name" value="Multiheme cytochromes"/>
    <property type="match status" value="1"/>
</dbReference>